<evidence type="ECO:0000313" key="15">
    <source>
        <dbReference type="EMBL" id="EGB05456.1"/>
    </source>
</evidence>
<dbReference type="eggNOG" id="KOG0292">
    <property type="taxonomic scope" value="Eukaryota"/>
</dbReference>
<dbReference type="InterPro" id="IPR019775">
    <property type="entry name" value="WD40_repeat_CS"/>
</dbReference>
<feature type="repeat" description="WD" evidence="11">
    <location>
        <begin position="47"/>
        <end position="88"/>
    </location>
</feature>
<dbReference type="InterPro" id="IPR001680">
    <property type="entry name" value="WD40_rpt"/>
</dbReference>
<dbReference type="GO" id="GO:0030126">
    <property type="term" value="C:COPI vesicle coat"/>
    <property type="evidence" value="ECO:0007669"/>
    <property type="project" value="UniProtKB-UniRule"/>
</dbReference>
<dbReference type="Proteomes" id="UP000002729">
    <property type="component" value="Unassembled WGS sequence"/>
</dbReference>
<dbReference type="CDD" id="cd22948">
    <property type="entry name" value="Coatomer_WDAD_alpha"/>
    <property type="match status" value="1"/>
</dbReference>
<sequence length="1220" mass="137136">MLTKFESKSNRVKGLAFHPHRPWILTSLHNGVIQLWDYRMGTLLDRFDEHDGPVRGVDFHHVQPLLVSGGDDYRIKVWDYKLRRCLFTLLGHLDYIRTVNFHSEYPWVVSASDDQTIRIWNWQSRSCVSVLTGHNHYVMCASFHPKDDMIVSASLDQTVRVWDITGAGNASASSVVSRVNADLFGGNDAIVKYVLEGHDRGVNWASFHPTLPLVISGADDRQVKLWRMNETKAWEVDTMRGHSNNVSCVVFHPKHELIVSNSEDRSIRVWDISKRLGVQTFRRENDRFWILAAHPEQNLLAAGHDSGMIVFKLERERPAFASYSGRMFYVKERYLRVHEFGTSRDVPTLSLRRAGHSQGGLGSGPRSLEYNAMNPAECNLLLFSDHDGGTFELLAFSEDTTTSSQTEHTDSKRGLALSAVFLARNRFAILDKNRQIIIKDLSNEKRKSVAPPNPSTDCMFFAGTSGRLLLRSDDRIMLFEPQSRRVLAELQVARIKYVIWNQDCSHVALISKHGITIASRDLEQLCSVSETVRVKSGAWDSCNRIFLYTTLNHVKYCLANGDTGIIRTLDVPVYITKAHQKQLYCLDREYKIRIISVDNTEALFKLALEDKNYPEVMNMIKHSRLCGRAIIAYLQDKGFPEVALHFVDDLNTRFKLALACGNIEVAMNTAYEIGDDRCWHQLGVEALRQGNHQVVEMSYQRTKNFERLSFLYLLTGDTEKLRKMLKIAEMRMDIMARFHNSLFLGSAPERARVLEQAGQLPLAYLTASTHGLWDEAERLKDLIHSAGLPVPLLTCKSELIQPPTPILRADNWPLLAVPKHNLYNSYSESDKHTNSELIDNGGTPGWDADLDIHDSDNEIMNDLDEHDNDATDGWGDDLDIGEETLDDNIGSKDDLSPGTLGPSNGFIVPIAGVSIRARWCSNSAHAADHAAAGSLGTSINFLNRQISLVNFVPLRTRFMLVHAAASCSVPGLSLSSPLESLVQRNFPGDNNVDMSCLPGIAISMTHLIDSLKSAYRLFQKCSFQAAKDKFNHILLSIPLIIAESRSDSNEVKELLDISREYITAVRLKGANAAENGVRQIELAAYLTHCNLQPAHLALTLNLAMSQAYKGGNFITAAAFARRILDLPDGKAEFHKMARRVLQKSEQNARNELKLNYDERNPFEIDCRELDPIYRGTSLLRCSFCRSAYTCKMKGQLCTTCNVALVGIETLGLVTQAQSKG</sequence>
<dbReference type="RefSeq" id="XP_009039838.1">
    <property type="nucleotide sequence ID" value="XM_009041590.1"/>
</dbReference>
<keyword evidence="2 10" id="KW-0813">Transport</keyword>
<comment type="subunit">
    <text evidence="10">Oligomeric complex that consists of at least the alpha, beta, beta', gamma, delta, epsilon and zeta subunits.</text>
</comment>
<keyword evidence="6 10" id="KW-0931">ER-Golgi transport</keyword>
<evidence type="ECO:0000256" key="4">
    <source>
        <dbReference type="ARBA" id="ARBA00022574"/>
    </source>
</evidence>
<dbReference type="GeneID" id="20227750"/>
<dbReference type="InterPro" id="IPR016391">
    <property type="entry name" value="Coatomer_asu"/>
</dbReference>
<feature type="repeat" description="WD" evidence="11">
    <location>
        <begin position="5"/>
        <end position="46"/>
    </location>
</feature>
<dbReference type="InterPro" id="IPR020472">
    <property type="entry name" value="WD40_PAC1"/>
</dbReference>
<organism evidence="16">
    <name type="scientific">Aureococcus anophagefferens</name>
    <name type="common">Harmful bloom alga</name>
    <dbReference type="NCBI Taxonomy" id="44056"/>
    <lineage>
        <taxon>Eukaryota</taxon>
        <taxon>Sar</taxon>
        <taxon>Stramenopiles</taxon>
        <taxon>Ochrophyta</taxon>
        <taxon>Pelagophyceae</taxon>
        <taxon>Pelagomonadales</taxon>
        <taxon>Pelagomonadaceae</taxon>
        <taxon>Aureococcus</taxon>
    </lineage>
</organism>
<evidence type="ECO:0000256" key="10">
    <source>
        <dbReference type="PIRNR" id="PIRNR003354"/>
    </source>
</evidence>
<evidence type="ECO:0000259" key="12">
    <source>
        <dbReference type="Pfam" id="PF04053"/>
    </source>
</evidence>
<feature type="repeat" description="WD" evidence="11">
    <location>
        <begin position="89"/>
        <end position="130"/>
    </location>
</feature>
<dbReference type="Pfam" id="PF04053">
    <property type="entry name" value="B-prop_COPA_B_2nd"/>
    <property type="match status" value="1"/>
</dbReference>
<evidence type="ECO:0000313" key="16">
    <source>
        <dbReference type="Proteomes" id="UP000002729"/>
    </source>
</evidence>
<evidence type="ECO:0000256" key="9">
    <source>
        <dbReference type="ARBA" id="ARBA00023136"/>
    </source>
</evidence>
<evidence type="ECO:0000256" key="11">
    <source>
        <dbReference type="PROSITE-ProRule" id="PRU00221"/>
    </source>
</evidence>
<dbReference type="Pfam" id="PF00400">
    <property type="entry name" value="WD40"/>
    <property type="match status" value="6"/>
</dbReference>
<dbReference type="OrthoDB" id="10261470at2759"/>
<protein>
    <recommendedName>
        <fullName evidence="10">Coatomer subunit alpha</fullName>
    </recommendedName>
</protein>
<dbReference type="PIRSF" id="PIRSF003354">
    <property type="entry name" value="Coatomer_alpha_subunit"/>
    <property type="match status" value="1"/>
</dbReference>
<feature type="domain" description="Coatomer alpha subunit C-terminal" evidence="13">
    <location>
        <begin position="837"/>
        <end position="1216"/>
    </location>
</feature>
<dbReference type="FunCoup" id="F0YHJ1">
    <property type="interactions" value="565"/>
</dbReference>
<keyword evidence="8 10" id="KW-0333">Golgi apparatus</keyword>
<evidence type="ECO:0000259" key="14">
    <source>
        <dbReference type="Pfam" id="PF23953"/>
    </source>
</evidence>
<dbReference type="InParanoid" id="F0YHJ1"/>
<dbReference type="InterPro" id="IPR015943">
    <property type="entry name" value="WD40/YVTN_repeat-like_dom_sf"/>
</dbReference>
<dbReference type="PANTHER" id="PTHR19876">
    <property type="entry name" value="COATOMER"/>
    <property type="match status" value="1"/>
</dbReference>
<gene>
    <name evidence="15" type="ORF">AURANDRAFT_70314</name>
</gene>
<dbReference type="KEGG" id="aaf:AURANDRAFT_70314"/>
<feature type="domain" description="COPA/B TPR" evidence="14">
    <location>
        <begin position="629"/>
        <end position="770"/>
    </location>
</feature>
<dbReference type="Pfam" id="PF23953">
    <property type="entry name" value="TPR_COPA_B"/>
    <property type="match status" value="1"/>
</dbReference>
<evidence type="ECO:0000259" key="13">
    <source>
        <dbReference type="Pfam" id="PF06957"/>
    </source>
</evidence>
<proteinExistence type="predicted"/>
<dbReference type="Pfam" id="PF06957">
    <property type="entry name" value="COPI_C"/>
    <property type="match status" value="1"/>
</dbReference>
<dbReference type="PRINTS" id="PR00320">
    <property type="entry name" value="GPROTEINBRPT"/>
</dbReference>
<evidence type="ECO:0000256" key="2">
    <source>
        <dbReference type="ARBA" id="ARBA00022448"/>
    </source>
</evidence>
<keyword evidence="5" id="KW-0677">Repeat</keyword>
<dbReference type="GO" id="GO:0006890">
    <property type="term" value="P:retrograde vesicle-mediated transport, Golgi to endoplasmic reticulum"/>
    <property type="evidence" value="ECO:0007669"/>
    <property type="project" value="TreeGrafter"/>
</dbReference>
<feature type="repeat" description="WD" evidence="11">
    <location>
        <begin position="131"/>
        <end position="164"/>
    </location>
</feature>
<dbReference type="InterPro" id="IPR010714">
    <property type="entry name" value="Coatomer_asu_C"/>
</dbReference>
<dbReference type="AlphaFoldDB" id="F0YHJ1"/>
<dbReference type="OMA" id="FWICAVH"/>
<keyword evidence="4 11" id="KW-0853">WD repeat</keyword>
<dbReference type="SUPFAM" id="SSF50978">
    <property type="entry name" value="WD40 repeat-like"/>
    <property type="match status" value="2"/>
</dbReference>
<dbReference type="GO" id="GO:0006886">
    <property type="term" value="P:intracellular protein transport"/>
    <property type="evidence" value="ECO:0007669"/>
    <property type="project" value="UniProtKB-UniRule"/>
</dbReference>
<dbReference type="InterPro" id="IPR047312">
    <property type="entry name" value="Coatomer_alpha_WD-assoc_reg"/>
</dbReference>
<dbReference type="PANTHER" id="PTHR19876:SF1">
    <property type="entry name" value="COATOMER SUBUNIT ALPHA"/>
    <property type="match status" value="1"/>
</dbReference>
<dbReference type="InterPro" id="IPR056176">
    <property type="entry name" value="TPR_COPA_B"/>
</dbReference>
<feature type="domain" description="COPA/B second beta-propeller" evidence="12">
    <location>
        <begin position="340"/>
        <end position="587"/>
    </location>
</feature>
<reference evidence="15 16" key="1">
    <citation type="journal article" date="2011" name="Proc. Natl. Acad. Sci. U.S.A.">
        <title>Niche of harmful alga Aureococcus anophagefferens revealed through ecogenomics.</title>
        <authorList>
            <person name="Gobler C.J."/>
            <person name="Berry D.L."/>
            <person name="Dyhrman S.T."/>
            <person name="Wilhelm S.W."/>
            <person name="Salamov A."/>
            <person name="Lobanov A.V."/>
            <person name="Zhang Y."/>
            <person name="Collier J.L."/>
            <person name="Wurch L.L."/>
            <person name="Kustka A.B."/>
            <person name="Dill B.D."/>
            <person name="Shah M."/>
            <person name="VerBerkmoes N.C."/>
            <person name="Kuo A."/>
            <person name="Terry A."/>
            <person name="Pangilinan J."/>
            <person name="Lindquist E.A."/>
            <person name="Lucas S."/>
            <person name="Paulsen I.T."/>
            <person name="Hattenrath-Lehmann T.K."/>
            <person name="Talmage S.C."/>
            <person name="Walker E.A."/>
            <person name="Koch F."/>
            <person name="Burson A.M."/>
            <person name="Marcoval M.A."/>
            <person name="Tang Y.Z."/>
            <person name="Lecleir G.R."/>
            <person name="Coyne K.J."/>
            <person name="Berg G.M."/>
            <person name="Bertrand E.M."/>
            <person name="Saito M.A."/>
            <person name="Gladyshev V.N."/>
            <person name="Grigoriev I.V."/>
        </authorList>
    </citation>
    <scope>NUCLEOTIDE SEQUENCE [LARGE SCALE GENOMIC DNA]</scope>
    <source>
        <strain evidence="16">CCMP 1984</strain>
    </source>
</reference>
<evidence type="ECO:0000256" key="7">
    <source>
        <dbReference type="ARBA" id="ARBA00022927"/>
    </source>
</evidence>
<dbReference type="GO" id="GO:0000139">
    <property type="term" value="C:Golgi membrane"/>
    <property type="evidence" value="ECO:0007669"/>
    <property type="project" value="UniProtKB-SubCell"/>
</dbReference>
<keyword evidence="3 10" id="KW-0963">Cytoplasm</keyword>
<evidence type="ECO:0000256" key="3">
    <source>
        <dbReference type="ARBA" id="ARBA00022490"/>
    </source>
</evidence>
<dbReference type="SMART" id="SM00320">
    <property type="entry name" value="WD40"/>
    <property type="match status" value="7"/>
</dbReference>
<evidence type="ECO:0000256" key="6">
    <source>
        <dbReference type="ARBA" id="ARBA00022892"/>
    </source>
</evidence>
<dbReference type="GO" id="GO:0005198">
    <property type="term" value="F:structural molecule activity"/>
    <property type="evidence" value="ECO:0007669"/>
    <property type="project" value="InterPro"/>
</dbReference>
<dbReference type="PROSITE" id="PS50082">
    <property type="entry name" value="WD_REPEATS_2"/>
    <property type="match status" value="6"/>
</dbReference>
<dbReference type="FunFam" id="2.130.10.10:FF:000010">
    <property type="entry name" value="Coatomer subunit alpha"/>
    <property type="match status" value="1"/>
</dbReference>
<dbReference type="InterPro" id="IPR006692">
    <property type="entry name" value="Beta-prop_COPA/B_2nd"/>
</dbReference>
<dbReference type="GO" id="GO:0006891">
    <property type="term" value="P:intra-Golgi vesicle-mediated transport"/>
    <property type="evidence" value="ECO:0007669"/>
    <property type="project" value="TreeGrafter"/>
</dbReference>
<keyword evidence="9 10" id="KW-0472">Membrane</keyword>
<evidence type="ECO:0000256" key="1">
    <source>
        <dbReference type="ARBA" id="ARBA00004255"/>
    </source>
</evidence>
<keyword evidence="16" id="KW-1185">Reference proteome</keyword>
<evidence type="ECO:0000256" key="5">
    <source>
        <dbReference type="ARBA" id="ARBA00022737"/>
    </source>
</evidence>
<dbReference type="InterPro" id="IPR050844">
    <property type="entry name" value="Coatomer_complex_subunit"/>
</dbReference>
<dbReference type="FunFam" id="1.25.40.470:FF:000002">
    <property type="entry name" value="Coatomer subunit alpha"/>
    <property type="match status" value="1"/>
</dbReference>
<dbReference type="PROSITE" id="PS00678">
    <property type="entry name" value="WD_REPEATS_1"/>
    <property type="match status" value="1"/>
</dbReference>
<dbReference type="InterPro" id="IPR036322">
    <property type="entry name" value="WD40_repeat_dom_sf"/>
</dbReference>
<dbReference type="Gene3D" id="1.25.40.470">
    <property type="match status" value="1"/>
</dbReference>
<feature type="repeat" description="WD" evidence="11">
    <location>
        <begin position="239"/>
        <end position="280"/>
    </location>
</feature>
<name>F0YHJ1_AURAN</name>
<feature type="repeat" description="WD" evidence="11">
    <location>
        <begin position="195"/>
        <end position="236"/>
    </location>
</feature>
<dbReference type="EMBL" id="GL833141">
    <property type="protein sequence ID" value="EGB05456.1"/>
    <property type="molecule type" value="Genomic_DNA"/>
</dbReference>
<dbReference type="PROSITE" id="PS50294">
    <property type="entry name" value="WD_REPEATS_REGION"/>
    <property type="match status" value="5"/>
</dbReference>
<keyword evidence="7 10" id="KW-0653">Protein transport</keyword>
<comment type="function">
    <text evidence="10">The coatomer is a cytosolic protein complex that binds to dilysine motifs and reversibly associates with Golgi non-clathrin-coated vesicles, which further mediate biosynthetic protein transport from the ER, via the Golgi up to the trans Golgi network.</text>
</comment>
<accession>F0YHJ1</accession>
<dbReference type="CDD" id="cd00200">
    <property type="entry name" value="WD40"/>
    <property type="match status" value="1"/>
</dbReference>
<dbReference type="Gene3D" id="2.130.10.10">
    <property type="entry name" value="YVTN repeat-like/Quinoprotein amine dehydrogenase"/>
    <property type="match status" value="1"/>
</dbReference>
<evidence type="ECO:0000256" key="8">
    <source>
        <dbReference type="ARBA" id="ARBA00023034"/>
    </source>
</evidence>
<dbReference type="GO" id="GO:0006888">
    <property type="term" value="P:endoplasmic reticulum to Golgi vesicle-mediated transport"/>
    <property type="evidence" value="ECO:0007669"/>
    <property type="project" value="InterPro"/>
</dbReference>
<comment type="subcellular location">
    <subcellularLocation>
        <location evidence="10">Cytoplasm</location>
    </subcellularLocation>
    <subcellularLocation>
        <location evidence="1 10">Golgi apparatus membrane</location>
        <topology evidence="1 10">Peripheral membrane protein</topology>
        <orientation evidence="1">Cytoplasmic side</orientation>
    </subcellularLocation>
</comment>